<proteinExistence type="predicted"/>
<dbReference type="EMBL" id="AJXZ01000049">
    <property type="protein sequence ID" value="EIM72624.1"/>
    <property type="molecule type" value="Genomic_DNA"/>
</dbReference>
<sequence length="72" mass="8305">MKTVFTSYKRHRFPSEIIAHAVWLYYRSPLSLRMIEEMLLERCNHRQLKTAPQTQSCAGVVKVTSPVAILTA</sequence>
<accession>I5BSS2</accession>
<evidence type="ECO:0000313" key="2">
    <source>
        <dbReference type="Proteomes" id="UP000004622"/>
    </source>
</evidence>
<protein>
    <submittedName>
        <fullName evidence="1">Putative transposase-related protein</fullName>
    </submittedName>
</protein>
<dbReference type="Proteomes" id="UP000004622">
    <property type="component" value="Unassembled WGS sequence"/>
</dbReference>
<name>I5BSS2_9HYPH</name>
<dbReference type="AlphaFoldDB" id="I5BSS2"/>
<evidence type="ECO:0000313" key="1">
    <source>
        <dbReference type="EMBL" id="EIM72624.1"/>
    </source>
</evidence>
<comment type="caution">
    <text evidence="1">The sequence shown here is derived from an EMBL/GenBank/DDBJ whole genome shotgun (WGS) entry which is preliminary data.</text>
</comment>
<organism evidence="1 2">
    <name type="scientific">Nitratireductor aquibiodomus RA22</name>
    <dbReference type="NCBI Taxonomy" id="1189611"/>
    <lineage>
        <taxon>Bacteria</taxon>
        <taxon>Pseudomonadati</taxon>
        <taxon>Pseudomonadota</taxon>
        <taxon>Alphaproteobacteria</taxon>
        <taxon>Hyphomicrobiales</taxon>
        <taxon>Phyllobacteriaceae</taxon>
        <taxon>Nitratireductor</taxon>
    </lineage>
</organism>
<reference evidence="1 2" key="1">
    <citation type="journal article" date="2012" name="J. Bacteriol.">
        <title>Genome Sequence of Nitratireductor aquibiodomus Strain RA22.</title>
        <authorList>
            <person name="Singh A."/>
            <person name="Jangir P.K."/>
            <person name="Kumari C."/>
            <person name="Sharma R."/>
        </authorList>
    </citation>
    <scope>NUCLEOTIDE SEQUENCE [LARGE SCALE GENOMIC DNA]</scope>
    <source>
        <strain evidence="1 2">RA22</strain>
    </source>
</reference>
<gene>
    <name evidence="1" type="ORF">A33O_18289</name>
</gene>